<sequence length="215" mass="24492">LPCFSMLYLGITLYFFLLSVFEVWSVQENVFLPIHPVLLMPFPDVFSIPKQVELKHMKDLKEFKDFLFLPKTTTGKNANQEKQNYALNNLVDLKSIRKAIDVPKLTAICKTVTKIGKFKRMAEAAANLTDDPEDSQSASDLISRQKWMEMICNMFEQLQSSDDLLQALTDAFIPDAKNTLQQSDLLGNLMDHLVSPEFVGYLMEGFGKSRNRTVS</sequence>
<evidence type="ECO:0000256" key="1">
    <source>
        <dbReference type="SAM" id="Phobius"/>
    </source>
</evidence>
<keyword evidence="1" id="KW-0472">Membrane</keyword>
<comment type="caution">
    <text evidence="2">The sequence shown here is derived from an EMBL/GenBank/DDBJ whole genome shotgun (WGS) entry which is preliminary data.</text>
</comment>
<keyword evidence="1" id="KW-0812">Transmembrane</keyword>
<feature type="non-terminal residue" evidence="2">
    <location>
        <position position="215"/>
    </location>
</feature>
<dbReference type="EMBL" id="JYDH01000088">
    <property type="protein sequence ID" value="KRY33056.1"/>
    <property type="molecule type" value="Genomic_DNA"/>
</dbReference>
<evidence type="ECO:0000313" key="2">
    <source>
        <dbReference type="EMBL" id="KRY33056.1"/>
    </source>
</evidence>
<evidence type="ECO:0000313" key="3">
    <source>
        <dbReference type="Proteomes" id="UP000054776"/>
    </source>
</evidence>
<keyword evidence="1" id="KW-1133">Transmembrane helix</keyword>
<accession>A0A0V1B7V6</accession>
<gene>
    <name evidence="2" type="ORF">T01_2707</name>
</gene>
<keyword evidence="3" id="KW-1185">Reference proteome</keyword>
<dbReference type="OrthoDB" id="5916544at2759"/>
<feature type="transmembrane region" description="Helical" evidence="1">
    <location>
        <begin position="6"/>
        <end position="24"/>
    </location>
</feature>
<protein>
    <submittedName>
        <fullName evidence="2">Uncharacterized protein</fullName>
    </submittedName>
</protein>
<dbReference type="InParanoid" id="A0A0V1B7V6"/>
<dbReference type="AlphaFoldDB" id="A0A0V1B7V6"/>
<proteinExistence type="predicted"/>
<feature type="non-terminal residue" evidence="2">
    <location>
        <position position="1"/>
    </location>
</feature>
<dbReference type="Proteomes" id="UP000054776">
    <property type="component" value="Unassembled WGS sequence"/>
</dbReference>
<organism evidence="2 3">
    <name type="scientific">Trichinella spiralis</name>
    <name type="common">Trichina worm</name>
    <dbReference type="NCBI Taxonomy" id="6334"/>
    <lineage>
        <taxon>Eukaryota</taxon>
        <taxon>Metazoa</taxon>
        <taxon>Ecdysozoa</taxon>
        <taxon>Nematoda</taxon>
        <taxon>Enoplea</taxon>
        <taxon>Dorylaimia</taxon>
        <taxon>Trichinellida</taxon>
        <taxon>Trichinellidae</taxon>
        <taxon>Trichinella</taxon>
    </lineage>
</organism>
<reference evidence="2 3" key="1">
    <citation type="submission" date="2015-01" db="EMBL/GenBank/DDBJ databases">
        <title>Evolution of Trichinella species and genotypes.</title>
        <authorList>
            <person name="Korhonen P.K."/>
            <person name="Edoardo P."/>
            <person name="Giuseppe L.R."/>
            <person name="Gasser R.B."/>
        </authorList>
    </citation>
    <scope>NUCLEOTIDE SEQUENCE [LARGE SCALE GENOMIC DNA]</scope>
    <source>
        <strain evidence="2">ISS3</strain>
    </source>
</reference>
<name>A0A0V1B7V6_TRISP</name>